<proteinExistence type="predicted"/>
<gene>
    <name evidence="2" type="ORF">BGO89_02210</name>
</gene>
<keyword evidence="1" id="KW-0732">Signal</keyword>
<dbReference type="EMBL" id="MKVH01000013">
    <property type="protein sequence ID" value="OJX59253.1"/>
    <property type="molecule type" value="Genomic_DNA"/>
</dbReference>
<name>A0A1M3L236_9BACT</name>
<feature type="signal peptide" evidence="1">
    <location>
        <begin position="1"/>
        <end position="23"/>
    </location>
</feature>
<evidence type="ECO:0000313" key="3">
    <source>
        <dbReference type="Proteomes" id="UP000184233"/>
    </source>
</evidence>
<organism evidence="2 3">
    <name type="scientific">Candidatus Kapaibacterium thiocyanatum</name>
    <dbReference type="NCBI Taxonomy" id="1895771"/>
    <lineage>
        <taxon>Bacteria</taxon>
        <taxon>Pseudomonadati</taxon>
        <taxon>Candidatus Kapaibacteriota</taxon>
        <taxon>Candidatus Kapaibacteriia</taxon>
        <taxon>Candidatus Kapaibacteriales</taxon>
        <taxon>Candidatus Kapaibacteriaceae</taxon>
        <taxon>Candidatus Kapaibacterium</taxon>
    </lineage>
</organism>
<evidence type="ECO:0000313" key="2">
    <source>
        <dbReference type="EMBL" id="OJX59253.1"/>
    </source>
</evidence>
<evidence type="ECO:0000256" key="1">
    <source>
        <dbReference type="SAM" id="SignalP"/>
    </source>
</evidence>
<feature type="chain" id="PRO_5011956887" description="Outer membrane protein beta-barrel domain-containing protein" evidence="1">
    <location>
        <begin position="24"/>
        <end position="289"/>
    </location>
</feature>
<comment type="caution">
    <text evidence="2">The sequence shown here is derived from an EMBL/GenBank/DDBJ whole genome shotgun (WGS) entry which is preliminary data.</text>
</comment>
<dbReference type="AlphaFoldDB" id="A0A1M3L236"/>
<evidence type="ECO:0008006" key="4">
    <source>
        <dbReference type="Google" id="ProtNLM"/>
    </source>
</evidence>
<sequence>MNISTIRRIGIIIAVSASLTTYALGQNAASFNEDTRPQESQPGTTYDTTLHTYAARTRLSATFDVGMGFHNASFQALPEAPSCCSGYSSENGSWLGGALGMERRIDGAWWAGVDVGVTGTSVLFTSNQSTTFIIDDEPTPGSFRFEQKVNLTYLTIMPKAVVDIVGPFRGMIGIGPAITIGTHQTQKETITEPTSGVIFTSGSSTRNASDGSIASAESLRWLASIGVSAQFHIDRDHVWSLQPQIGWTAMLGRPIDVDKWFLHTARFSLSLLWAFDKAPYRTSSPLFSW</sequence>
<protein>
    <recommendedName>
        <fullName evidence="4">Outer membrane protein beta-barrel domain-containing protein</fullName>
    </recommendedName>
</protein>
<dbReference type="Proteomes" id="UP000184233">
    <property type="component" value="Unassembled WGS sequence"/>
</dbReference>
<dbReference type="STRING" id="1895771.BGO89_02210"/>
<accession>A0A1M3L236</accession>
<reference evidence="2 3" key="1">
    <citation type="submission" date="2016-09" db="EMBL/GenBank/DDBJ databases">
        <title>Genome-resolved meta-omics ties microbial dynamics to process performance in biotechnology for thiocyanate degradation.</title>
        <authorList>
            <person name="Kantor R.S."/>
            <person name="Huddy R.J."/>
            <person name="Iyer R."/>
            <person name="Thomas B.C."/>
            <person name="Brown C.T."/>
            <person name="Anantharaman K."/>
            <person name="Tringe S."/>
            <person name="Hettich R.L."/>
            <person name="Harrison S.T."/>
            <person name="Banfield J.F."/>
        </authorList>
    </citation>
    <scope>NUCLEOTIDE SEQUENCE [LARGE SCALE GENOMIC DNA]</scope>
    <source>
        <strain evidence="2">59-99</strain>
    </source>
</reference>